<dbReference type="RefSeq" id="WP_015243011.1">
    <property type="nucleotide sequence ID" value="NZ_CP009146.1"/>
</dbReference>
<dbReference type="InterPro" id="IPR036163">
    <property type="entry name" value="HMA_dom_sf"/>
</dbReference>
<feature type="domain" description="HMA" evidence="2">
    <location>
        <begin position="1"/>
        <end position="63"/>
    </location>
</feature>
<dbReference type="PROSITE" id="PS50846">
    <property type="entry name" value="HMA_2"/>
    <property type="match status" value="1"/>
</dbReference>
<dbReference type="GeneID" id="25012660"/>
<dbReference type="GO" id="GO:0046872">
    <property type="term" value="F:metal ion binding"/>
    <property type="evidence" value="ECO:0007669"/>
    <property type="project" value="UniProtKB-KW"/>
</dbReference>
<gene>
    <name evidence="3" type="ORF">GHK53_24730</name>
</gene>
<dbReference type="Gene3D" id="3.30.70.100">
    <property type="match status" value="1"/>
</dbReference>
<dbReference type="Proteomes" id="UP000429484">
    <property type="component" value="Unassembled WGS sequence"/>
</dbReference>
<name>A0AAW9TV79_RHIML</name>
<protein>
    <submittedName>
        <fullName evidence="3">Copper chaperone</fullName>
    </submittedName>
</protein>
<evidence type="ECO:0000259" key="2">
    <source>
        <dbReference type="PROSITE" id="PS50846"/>
    </source>
</evidence>
<dbReference type="AlphaFoldDB" id="A0AAW9TV79"/>
<evidence type="ECO:0000313" key="3">
    <source>
        <dbReference type="EMBL" id="MQW35889.1"/>
    </source>
</evidence>
<comment type="caution">
    <text evidence="3">The sequence shown here is derived from an EMBL/GenBank/DDBJ whole genome shotgun (WGS) entry which is preliminary data.</text>
</comment>
<accession>A0AAW9TV79</accession>
<reference evidence="3 4" key="1">
    <citation type="journal article" date="2013" name="Genome Biol.">
        <title>Comparative genomics of the core and accessory genomes of 48 Sinorhizobium strains comprising five genospecies.</title>
        <authorList>
            <person name="Sugawara M."/>
            <person name="Epstein B."/>
            <person name="Badgley B.D."/>
            <person name="Unno T."/>
            <person name="Xu L."/>
            <person name="Reese J."/>
            <person name="Gyaneshwar P."/>
            <person name="Denny R."/>
            <person name="Mudge J."/>
            <person name="Bharti A.K."/>
            <person name="Farmer A.D."/>
            <person name="May G.D."/>
            <person name="Woodward J.E."/>
            <person name="Medigue C."/>
            <person name="Vallenet D."/>
            <person name="Lajus A."/>
            <person name="Rouy Z."/>
            <person name="Martinez-Vaz B."/>
            <person name="Tiffin P."/>
            <person name="Young N.D."/>
            <person name="Sadowsky M.J."/>
        </authorList>
    </citation>
    <scope>NUCLEOTIDE SEQUENCE [LARGE SCALE GENOMIC DNA]</scope>
    <source>
        <strain evidence="3 4">N6B1</strain>
    </source>
</reference>
<dbReference type="InterPro" id="IPR017969">
    <property type="entry name" value="Heavy-metal-associated_CS"/>
</dbReference>
<dbReference type="SUPFAM" id="SSF55008">
    <property type="entry name" value="HMA, heavy metal-associated domain"/>
    <property type="match status" value="1"/>
</dbReference>
<dbReference type="Pfam" id="PF00403">
    <property type="entry name" value="HMA"/>
    <property type="match status" value="1"/>
</dbReference>
<dbReference type="EMBL" id="WISR01000201">
    <property type="protein sequence ID" value="MQW35889.1"/>
    <property type="molecule type" value="Genomic_DNA"/>
</dbReference>
<sequence>MYSLSISDMTCSHCAGTVEKAVKSVDPNARVTVDLLAKTASIESDIGLAAFVAAIEDAGYKASASNACCSQGA</sequence>
<organism evidence="3 4">
    <name type="scientific">Rhizobium meliloti</name>
    <name type="common">Ensifer meliloti</name>
    <name type="synonym">Sinorhizobium meliloti</name>
    <dbReference type="NCBI Taxonomy" id="382"/>
    <lineage>
        <taxon>Bacteria</taxon>
        <taxon>Pseudomonadati</taxon>
        <taxon>Pseudomonadota</taxon>
        <taxon>Alphaproteobacteria</taxon>
        <taxon>Hyphomicrobiales</taxon>
        <taxon>Rhizobiaceae</taxon>
        <taxon>Sinorhizobium/Ensifer group</taxon>
        <taxon>Sinorhizobium</taxon>
    </lineage>
</organism>
<evidence type="ECO:0000256" key="1">
    <source>
        <dbReference type="ARBA" id="ARBA00022723"/>
    </source>
</evidence>
<dbReference type="InterPro" id="IPR006121">
    <property type="entry name" value="HMA_dom"/>
</dbReference>
<keyword evidence="1" id="KW-0479">Metal-binding</keyword>
<dbReference type="PROSITE" id="PS01047">
    <property type="entry name" value="HMA_1"/>
    <property type="match status" value="1"/>
</dbReference>
<proteinExistence type="predicted"/>
<dbReference type="CDD" id="cd00371">
    <property type="entry name" value="HMA"/>
    <property type="match status" value="1"/>
</dbReference>
<dbReference type="KEGG" id="smer:DU99_28335"/>
<evidence type="ECO:0000313" key="4">
    <source>
        <dbReference type="Proteomes" id="UP000429484"/>
    </source>
</evidence>